<dbReference type="GO" id="GO:0016126">
    <property type="term" value="P:sterol biosynthetic process"/>
    <property type="evidence" value="ECO:0007669"/>
    <property type="project" value="TreeGrafter"/>
</dbReference>
<name>A0A6P4Y2C8_BRABE</name>
<reference evidence="5" key="1">
    <citation type="submission" date="2025-08" db="UniProtKB">
        <authorList>
            <consortium name="RefSeq"/>
        </authorList>
    </citation>
    <scope>IDENTIFICATION</scope>
    <source>
        <tissue evidence="5">Gonad</tissue>
    </source>
</reference>
<dbReference type="Gene3D" id="3.40.50.150">
    <property type="entry name" value="Vaccinia Virus protein VP39"/>
    <property type="match status" value="1"/>
</dbReference>
<dbReference type="OrthoDB" id="10250730at2759"/>
<accession>A0A6P4Y2C8</accession>
<dbReference type="GO" id="GO:0003838">
    <property type="term" value="F:sterol 24-C-methyltransferase activity"/>
    <property type="evidence" value="ECO:0007669"/>
    <property type="project" value="TreeGrafter"/>
</dbReference>
<dbReference type="Proteomes" id="UP000515135">
    <property type="component" value="Unplaced"/>
</dbReference>
<gene>
    <name evidence="5" type="primary">LOC109469150</name>
</gene>
<dbReference type="CDD" id="cd02440">
    <property type="entry name" value="AdoMet_MTases"/>
    <property type="match status" value="1"/>
</dbReference>
<dbReference type="GO" id="GO:0005783">
    <property type="term" value="C:endoplasmic reticulum"/>
    <property type="evidence" value="ECO:0007669"/>
    <property type="project" value="TreeGrafter"/>
</dbReference>
<dbReference type="GeneID" id="109469150"/>
<dbReference type="RefSeq" id="XP_019623115.1">
    <property type="nucleotide sequence ID" value="XM_019767556.1"/>
</dbReference>
<dbReference type="KEGG" id="bbel:109469150"/>
<evidence type="ECO:0000256" key="1">
    <source>
        <dbReference type="ARBA" id="ARBA00022679"/>
    </source>
</evidence>
<dbReference type="PANTHER" id="PTHR44068:SF1">
    <property type="entry name" value="HYPOTHETICAL LOC100005854"/>
    <property type="match status" value="1"/>
</dbReference>
<dbReference type="SUPFAM" id="SSF53335">
    <property type="entry name" value="S-adenosyl-L-methionine-dependent methyltransferases"/>
    <property type="match status" value="1"/>
</dbReference>
<dbReference type="InterPro" id="IPR029063">
    <property type="entry name" value="SAM-dependent_MTases_sf"/>
</dbReference>
<comment type="similarity">
    <text evidence="2">Belongs to the class I-like SAM-binding methyltransferase superfamily. Erg6/SMT family.</text>
</comment>
<dbReference type="Pfam" id="PF08241">
    <property type="entry name" value="Methyltransf_11"/>
    <property type="match status" value="1"/>
</dbReference>
<protein>
    <submittedName>
        <fullName evidence="5">Uncharacterized protein LOC109469150 isoform X1</fullName>
    </submittedName>
</protein>
<dbReference type="AlphaFoldDB" id="A0A6P4Y2C8"/>
<feature type="domain" description="Methyltransferase type 11" evidence="3">
    <location>
        <begin position="53"/>
        <end position="154"/>
    </location>
</feature>
<evidence type="ECO:0000256" key="2">
    <source>
        <dbReference type="ARBA" id="ARBA00038188"/>
    </source>
</evidence>
<dbReference type="InterPro" id="IPR050447">
    <property type="entry name" value="Erg6_SMT_methyltransf"/>
</dbReference>
<sequence length="220" mass="24488">MQHFKRAVSQNLKLPTGGPIGWLVKELIFMRTNDVVEVQTAKLLNIQPHHRVLEVGFGPGVGLKEALGYIGKDGPGKVYGLELSPQMVHVATKRLQPYIASGQLQLTLGDVMKLPYPDNSMDGIFHVNCFYFWDDLHQGCRELYRVLSPGGSVATAMNRTVVEKSVERGLNSYARHTDPQEYMKALEKAGFVGFREEEIGEGKNKMYGYTASKEGKDSSP</sequence>
<keyword evidence="1" id="KW-0808">Transferase</keyword>
<proteinExistence type="inferred from homology"/>
<dbReference type="PANTHER" id="PTHR44068">
    <property type="entry name" value="ZGC:194242"/>
    <property type="match status" value="1"/>
</dbReference>
<dbReference type="InterPro" id="IPR013216">
    <property type="entry name" value="Methyltransf_11"/>
</dbReference>
<evidence type="ECO:0000313" key="4">
    <source>
        <dbReference type="Proteomes" id="UP000515135"/>
    </source>
</evidence>
<organism evidence="4 5">
    <name type="scientific">Branchiostoma belcheri</name>
    <name type="common">Amphioxus</name>
    <dbReference type="NCBI Taxonomy" id="7741"/>
    <lineage>
        <taxon>Eukaryota</taxon>
        <taxon>Metazoa</taxon>
        <taxon>Chordata</taxon>
        <taxon>Cephalochordata</taxon>
        <taxon>Leptocardii</taxon>
        <taxon>Amphioxiformes</taxon>
        <taxon>Branchiostomatidae</taxon>
        <taxon>Branchiostoma</taxon>
    </lineage>
</organism>
<evidence type="ECO:0000313" key="5">
    <source>
        <dbReference type="RefSeq" id="XP_019623115.1"/>
    </source>
</evidence>
<keyword evidence="4" id="KW-1185">Reference proteome</keyword>
<evidence type="ECO:0000259" key="3">
    <source>
        <dbReference type="Pfam" id="PF08241"/>
    </source>
</evidence>